<dbReference type="InterPro" id="IPR006913">
    <property type="entry name" value="CENP-V/GFA"/>
</dbReference>
<dbReference type="InterPro" id="IPR011057">
    <property type="entry name" value="Mss4-like_sf"/>
</dbReference>
<keyword evidence="4" id="KW-0456">Lyase</keyword>
<evidence type="ECO:0000256" key="1">
    <source>
        <dbReference type="ARBA" id="ARBA00005495"/>
    </source>
</evidence>
<organism evidence="6 7">
    <name type="scientific">Parasphingorhabdus marina DSM 22363</name>
    <dbReference type="NCBI Taxonomy" id="1123272"/>
    <lineage>
        <taxon>Bacteria</taxon>
        <taxon>Pseudomonadati</taxon>
        <taxon>Pseudomonadota</taxon>
        <taxon>Alphaproteobacteria</taxon>
        <taxon>Sphingomonadales</taxon>
        <taxon>Sphingomonadaceae</taxon>
        <taxon>Parasphingorhabdus</taxon>
    </lineage>
</organism>
<dbReference type="PANTHER" id="PTHR33337">
    <property type="entry name" value="GFA DOMAIN-CONTAINING PROTEIN"/>
    <property type="match status" value="1"/>
</dbReference>
<dbReference type="SUPFAM" id="SSF51316">
    <property type="entry name" value="Mss4-like"/>
    <property type="match status" value="1"/>
</dbReference>
<dbReference type="OrthoDB" id="7186766at2"/>
<evidence type="ECO:0000256" key="3">
    <source>
        <dbReference type="ARBA" id="ARBA00022833"/>
    </source>
</evidence>
<dbReference type="AlphaFoldDB" id="A0A1N6CM72"/>
<dbReference type="Gene3D" id="3.90.1590.10">
    <property type="entry name" value="glutathione-dependent formaldehyde- activating enzyme (gfa)"/>
    <property type="match status" value="1"/>
</dbReference>
<evidence type="ECO:0000313" key="7">
    <source>
        <dbReference type="Proteomes" id="UP000185192"/>
    </source>
</evidence>
<dbReference type="Pfam" id="PF04828">
    <property type="entry name" value="GFA"/>
    <property type="match status" value="1"/>
</dbReference>
<name>A0A1N6CM72_9SPHN</name>
<gene>
    <name evidence="6" type="ORF">SAMN02745824_0115</name>
</gene>
<dbReference type="EMBL" id="FSQW01000001">
    <property type="protein sequence ID" value="SIN59587.1"/>
    <property type="molecule type" value="Genomic_DNA"/>
</dbReference>
<keyword evidence="7" id="KW-1185">Reference proteome</keyword>
<comment type="similarity">
    <text evidence="1">Belongs to the Gfa family.</text>
</comment>
<sequence length="135" mass="14977">MPISAQCACKSVSIELAGDPIRCFVCHCDYCQRMTGSVGNAVAVFPETDVVRMSDAHELDPQMPKWPGVKRYVCPECYSNVHWVNPKAYPGMRLVSLGCFDDPSAFKLSSTVQNQHRPTWCPELDASEAFEAYPG</sequence>
<dbReference type="RefSeq" id="WP_084192401.1">
    <property type="nucleotide sequence ID" value="NZ_FSQW01000001.1"/>
</dbReference>
<proteinExistence type="inferred from homology"/>
<dbReference type="Proteomes" id="UP000185192">
    <property type="component" value="Unassembled WGS sequence"/>
</dbReference>
<dbReference type="PROSITE" id="PS51891">
    <property type="entry name" value="CENP_V_GFA"/>
    <property type="match status" value="1"/>
</dbReference>
<evidence type="ECO:0000256" key="4">
    <source>
        <dbReference type="ARBA" id="ARBA00023239"/>
    </source>
</evidence>
<keyword evidence="2" id="KW-0479">Metal-binding</keyword>
<feature type="domain" description="CENP-V/GFA" evidence="5">
    <location>
        <begin position="3"/>
        <end position="125"/>
    </location>
</feature>
<evidence type="ECO:0000256" key="2">
    <source>
        <dbReference type="ARBA" id="ARBA00022723"/>
    </source>
</evidence>
<accession>A0A1N6CM72</accession>
<dbReference type="STRING" id="1123272.SAMN02745824_0115"/>
<protein>
    <submittedName>
        <fullName evidence="6">Uncharacterized conserved protein</fullName>
    </submittedName>
</protein>
<evidence type="ECO:0000259" key="5">
    <source>
        <dbReference type="PROSITE" id="PS51891"/>
    </source>
</evidence>
<dbReference type="GO" id="GO:0016846">
    <property type="term" value="F:carbon-sulfur lyase activity"/>
    <property type="evidence" value="ECO:0007669"/>
    <property type="project" value="InterPro"/>
</dbReference>
<evidence type="ECO:0000313" key="6">
    <source>
        <dbReference type="EMBL" id="SIN59587.1"/>
    </source>
</evidence>
<dbReference type="PANTHER" id="PTHR33337:SF40">
    <property type="entry name" value="CENP-V_GFA DOMAIN-CONTAINING PROTEIN-RELATED"/>
    <property type="match status" value="1"/>
</dbReference>
<dbReference type="GO" id="GO:0046872">
    <property type="term" value="F:metal ion binding"/>
    <property type="evidence" value="ECO:0007669"/>
    <property type="project" value="UniProtKB-KW"/>
</dbReference>
<keyword evidence="3" id="KW-0862">Zinc</keyword>
<reference evidence="7" key="1">
    <citation type="submission" date="2016-11" db="EMBL/GenBank/DDBJ databases">
        <authorList>
            <person name="Varghese N."/>
            <person name="Submissions S."/>
        </authorList>
    </citation>
    <scope>NUCLEOTIDE SEQUENCE [LARGE SCALE GENOMIC DNA]</scope>
    <source>
        <strain evidence="7">DSM 22363</strain>
    </source>
</reference>